<dbReference type="Gene3D" id="3.30.565.10">
    <property type="entry name" value="Histidine kinase-like ATPase, C-terminal domain"/>
    <property type="match status" value="1"/>
</dbReference>
<sequence length="146" mass="16018">MTETAKRGKFALSFRATELEARSGICAVAQELRLQGVSEDTAGDIEIALAEAINNIVEHAYSGIESGNIRVICSFQQSRLDIRVSDKGVPLPAGELPEGAPAVITDDRQDLPEGGFGWFLIRQLTSDIRYDRINGHNRLSMRFDLA</sequence>
<dbReference type="PANTHER" id="PTHR35526">
    <property type="entry name" value="ANTI-SIGMA-F FACTOR RSBW-RELATED"/>
    <property type="match status" value="1"/>
</dbReference>
<keyword evidence="3" id="KW-0808">Transferase</keyword>
<evidence type="ECO:0000259" key="2">
    <source>
        <dbReference type="Pfam" id="PF13581"/>
    </source>
</evidence>
<proteinExistence type="predicted"/>
<keyword evidence="4" id="KW-1185">Reference proteome</keyword>
<feature type="domain" description="Histidine kinase/HSP90-like ATPase" evidence="2">
    <location>
        <begin position="19"/>
        <end position="143"/>
    </location>
</feature>
<reference evidence="3 4" key="1">
    <citation type="submission" date="2017-03" db="EMBL/GenBank/DDBJ databases">
        <authorList>
            <person name="Afonso C.L."/>
            <person name="Miller P.J."/>
            <person name="Scott M.A."/>
            <person name="Spackman E."/>
            <person name="Goraichik I."/>
            <person name="Dimitrov K.M."/>
            <person name="Suarez D.L."/>
            <person name="Swayne D.E."/>
        </authorList>
    </citation>
    <scope>NUCLEOTIDE SEQUENCE [LARGE SCALE GENOMIC DNA]</scope>
    <source>
        <strain evidence="3 4">CECT 7639</strain>
    </source>
</reference>
<dbReference type="CDD" id="cd16936">
    <property type="entry name" value="HATPase_RsbW-like"/>
    <property type="match status" value="1"/>
</dbReference>
<dbReference type="AlphaFoldDB" id="A0A1Y5TCR0"/>
<dbReference type="PANTHER" id="PTHR35526:SF3">
    <property type="entry name" value="ANTI-SIGMA-F FACTOR RSBW"/>
    <property type="match status" value="1"/>
</dbReference>
<accession>A0A1Y5TCR0</accession>
<dbReference type="Pfam" id="PF13581">
    <property type="entry name" value="HATPase_c_2"/>
    <property type="match status" value="1"/>
</dbReference>
<dbReference type="InterPro" id="IPR003594">
    <property type="entry name" value="HATPase_dom"/>
</dbReference>
<evidence type="ECO:0000313" key="3">
    <source>
        <dbReference type="EMBL" id="SLN61154.1"/>
    </source>
</evidence>
<gene>
    <name evidence="3" type="primary">rsbW</name>
    <name evidence="3" type="ORF">TRL7639_03382</name>
</gene>
<evidence type="ECO:0000313" key="4">
    <source>
        <dbReference type="Proteomes" id="UP000193077"/>
    </source>
</evidence>
<keyword evidence="1" id="KW-0723">Serine/threonine-protein kinase</keyword>
<dbReference type="InterPro" id="IPR036890">
    <property type="entry name" value="HATPase_C_sf"/>
</dbReference>
<organism evidence="3 4">
    <name type="scientific">Falsiruegeria litorea R37</name>
    <dbReference type="NCBI Taxonomy" id="1200284"/>
    <lineage>
        <taxon>Bacteria</taxon>
        <taxon>Pseudomonadati</taxon>
        <taxon>Pseudomonadota</taxon>
        <taxon>Alphaproteobacteria</taxon>
        <taxon>Rhodobacterales</taxon>
        <taxon>Roseobacteraceae</taxon>
        <taxon>Falsiruegeria</taxon>
    </lineage>
</organism>
<dbReference type="EC" id="2.7.11.1" evidence="3"/>
<protein>
    <submittedName>
        <fullName evidence="3">Serine-protein kinase RsbW</fullName>
        <ecNumber evidence="3">2.7.11.1</ecNumber>
    </submittedName>
</protein>
<dbReference type="OrthoDB" id="9792240at2"/>
<evidence type="ECO:0000256" key="1">
    <source>
        <dbReference type="ARBA" id="ARBA00022527"/>
    </source>
</evidence>
<dbReference type="EMBL" id="FWFO01000003">
    <property type="protein sequence ID" value="SLN61154.1"/>
    <property type="molecule type" value="Genomic_DNA"/>
</dbReference>
<dbReference type="InterPro" id="IPR050267">
    <property type="entry name" value="Anti-sigma-factor_SerPK"/>
</dbReference>
<dbReference type="Proteomes" id="UP000193077">
    <property type="component" value="Unassembled WGS sequence"/>
</dbReference>
<name>A0A1Y5TCR0_9RHOB</name>
<dbReference type="SUPFAM" id="SSF55874">
    <property type="entry name" value="ATPase domain of HSP90 chaperone/DNA topoisomerase II/histidine kinase"/>
    <property type="match status" value="1"/>
</dbReference>
<keyword evidence="3" id="KW-0418">Kinase</keyword>
<dbReference type="GO" id="GO:0004674">
    <property type="term" value="F:protein serine/threonine kinase activity"/>
    <property type="evidence" value="ECO:0007669"/>
    <property type="project" value="UniProtKB-KW"/>
</dbReference>